<organism evidence="2 3">
    <name type="scientific">Mucuna pruriens</name>
    <name type="common">Velvet bean</name>
    <name type="synonym">Dolichos pruriens</name>
    <dbReference type="NCBI Taxonomy" id="157652"/>
    <lineage>
        <taxon>Eukaryota</taxon>
        <taxon>Viridiplantae</taxon>
        <taxon>Streptophyta</taxon>
        <taxon>Embryophyta</taxon>
        <taxon>Tracheophyta</taxon>
        <taxon>Spermatophyta</taxon>
        <taxon>Magnoliopsida</taxon>
        <taxon>eudicotyledons</taxon>
        <taxon>Gunneridae</taxon>
        <taxon>Pentapetalae</taxon>
        <taxon>rosids</taxon>
        <taxon>fabids</taxon>
        <taxon>Fabales</taxon>
        <taxon>Fabaceae</taxon>
        <taxon>Papilionoideae</taxon>
        <taxon>50 kb inversion clade</taxon>
        <taxon>NPAAA clade</taxon>
        <taxon>indigoferoid/millettioid clade</taxon>
        <taxon>Phaseoleae</taxon>
        <taxon>Mucuna</taxon>
    </lineage>
</organism>
<dbReference type="AlphaFoldDB" id="A0A371I6F2"/>
<dbReference type="Proteomes" id="UP000257109">
    <property type="component" value="Unassembled WGS sequence"/>
</dbReference>
<feature type="non-terminal residue" evidence="2">
    <location>
        <position position="1"/>
    </location>
</feature>
<proteinExistence type="predicted"/>
<name>A0A371I6F2_MUCPR</name>
<protein>
    <submittedName>
        <fullName evidence="2">Uncharacterized protein</fullName>
    </submittedName>
</protein>
<sequence>MPFIIHGMEAQGGEHFKKIKHAWKNVIKKGLEGGAKSCRTSPGYRNWLRNRVEQIRLPYSNPPRKDNETLAYDIQKALRAEELKETLGQMESKWRSLKRRLEAALVAQASAEEEVGKEKLKEAIRDFRTKEDELESQLRQVQERVKLLEEEATRERLHKEHLEDQR</sequence>
<accession>A0A371I6F2</accession>
<keyword evidence="1" id="KW-0175">Coiled coil</keyword>
<gene>
    <name evidence="2" type="ORF">CR513_04817</name>
</gene>
<dbReference type="OrthoDB" id="999756at2759"/>
<evidence type="ECO:0000256" key="1">
    <source>
        <dbReference type="SAM" id="Coils"/>
    </source>
</evidence>
<comment type="caution">
    <text evidence="2">The sequence shown here is derived from an EMBL/GenBank/DDBJ whole genome shotgun (WGS) entry which is preliminary data.</text>
</comment>
<reference evidence="2" key="1">
    <citation type="submission" date="2018-05" db="EMBL/GenBank/DDBJ databases">
        <title>Draft genome of Mucuna pruriens seed.</title>
        <authorList>
            <person name="Nnadi N.E."/>
            <person name="Vos R."/>
            <person name="Hasami M.H."/>
            <person name="Devisetty U.K."/>
            <person name="Aguiy J.C."/>
        </authorList>
    </citation>
    <scope>NUCLEOTIDE SEQUENCE [LARGE SCALE GENOMIC DNA]</scope>
    <source>
        <strain evidence="2">JCA_2017</strain>
    </source>
</reference>
<keyword evidence="3" id="KW-1185">Reference proteome</keyword>
<evidence type="ECO:0000313" key="3">
    <source>
        <dbReference type="Proteomes" id="UP000257109"/>
    </source>
</evidence>
<dbReference type="EMBL" id="QJKJ01000804">
    <property type="protein sequence ID" value="RDY10620.1"/>
    <property type="molecule type" value="Genomic_DNA"/>
</dbReference>
<evidence type="ECO:0000313" key="2">
    <source>
        <dbReference type="EMBL" id="RDY10620.1"/>
    </source>
</evidence>
<feature type="coiled-coil region" evidence="1">
    <location>
        <begin position="80"/>
        <end position="165"/>
    </location>
</feature>